<evidence type="ECO:0000256" key="1">
    <source>
        <dbReference type="SAM" id="MobiDB-lite"/>
    </source>
</evidence>
<evidence type="ECO:0000313" key="3">
    <source>
        <dbReference type="Proteomes" id="UP000297245"/>
    </source>
</evidence>
<accession>A0A4S8KZC6</accession>
<dbReference type="AlphaFoldDB" id="A0A4S8KZC6"/>
<keyword evidence="3" id="KW-1185">Reference proteome</keyword>
<sequence>MAPSVDKPTFEIVHFLHCHFHHFFTPGGGQPHTIPRDEFAEFVDEVSLSIQFLHNAVSTKTLLTVALIFYRECIRTLLLSFPTNQVPVPAWCPGWPQLDKFSHIRWDPSTDLPSSSASPVAAPPATQQQDHPSTQPPPYSATQNPISTSSQPLVASPTGFGLPQVTRSLRSNSSTPQVRDFLVYFV</sequence>
<protein>
    <submittedName>
        <fullName evidence="2">Uncharacterized protein</fullName>
    </submittedName>
</protein>
<name>A0A4S8KZC6_DENBC</name>
<proteinExistence type="predicted"/>
<organism evidence="2 3">
    <name type="scientific">Dendrothele bispora (strain CBS 962.96)</name>
    <dbReference type="NCBI Taxonomy" id="1314807"/>
    <lineage>
        <taxon>Eukaryota</taxon>
        <taxon>Fungi</taxon>
        <taxon>Dikarya</taxon>
        <taxon>Basidiomycota</taxon>
        <taxon>Agaricomycotina</taxon>
        <taxon>Agaricomycetes</taxon>
        <taxon>Agaricomycetidae</taxon>
        <taxon>Agaricales</taxon>
        <taxon>Agaricales incertae sedis</taxon>
        <taxon>Dendrothele</taxon>
    </lineage>
</organism>
<gene>
    <name evidence="2" type="ORF">K435DRAFT_873319</name>
</gene>
<dbReference type="EMBL" id="ML179807">
    <property type="protein sequence ID" value="THU81449.1"/>
    <property type="molecule type" value="Genomic_DNA"/>
</dbReference>
<dbReference type="Proteomes" id="UP000297245">
    <property type="component" value="Unassembled WGS sequence"/>
</dbReference>
<evidence type="ECO:0000313" key="2">
    <source>
        <dbReference type="EMBL" id="THU81449.1"/>
    </source>
</evidence>
<reference evidence="2 3" key="1">
    <citation type="journal article" date="2019" name="Nat. Ecol. Evol.">
        <title>Megaphylogeny resolves global patterns of mushroom evolution.</title>
        <authorList>
            <person name="Varga T."/>
            <person name="Krizsan K."/>
            <person name="Foldi C."/>
            <person name="Dima B."/>
            <person name="Sanchez-Garcia M."/>
            <person name="Sanchez-Ramirez S."/>
            <person name="Szollosi G.J."/>
            <person name="Szarkandi J.G."/>
            <person name="Papp V."/>
            <person name="Albert L."/>
            <person name="Andreopoulos W."/>
            <person name="Angelini C."/>
            <person name="Antonin V."/>
            <person name="Barry K.W."/>
            <person name="Bougher N.L."/>
            <person name="Buchanan P."/>
            <person name="Buyck B."/>
            <person name="Bense V."/>
            <person name="Catcheside P."/>
            <person name="Chovatia M."/>
            <person name="Cooper J."/>
            <person name="Damon W."/>
            <person name="Desjardin D."/>
            <person name="Finy P."/>
            <person name="Geml J."/>
            <person name="Haridas S."/>
            <person name="Hughes K."/>
            <person name="Justo A."/>
            <person name="Karasinski D."/>
            <person name="Kautmanova I."/>
            <person name="Kiss B."/>
            <person name="Kocsube S."/>
            <person name="Kotiranta H."/>
            <person name="LaButti K.M."/>
            <person name="Lechner B.E."/>
            <person name="Liimatainen K."/>
            <person name="Lipzen A."/>
            <person name="Lukacs Z."/>
            <person name="Mihaltcheva S."/>
            <person name="Morgado L.N."/>
            <person name="Niskanen T."/>
            <person name="Noordeloos M.E."/>
            <person name="Ohm R.A."/>
            <person name="Ortiz-Santana B."/>
            <person name="Ovrebo C."/>
            <person name="Racz N."/>
            <person name="Riley R."/>
            <person name="Savchenko A."/>
            <person name="Shiryaev A."/>
            <person name="Soop K."/>
            <person name="Spirin V."/>
            <person name="Szebenyi C."/>
            <person name="Tomsovsky M."/>
            <person name="Tulloss R.E."/>
            <person name="Uehling J."/>
            <person name="Grigoriev I.V."/>
            <person name="Vagvolgyi C."/>
            <person name="Papp T."/>
            <person name="Martin F.M."/>
            <person name="Miettinen O."/>
            <person name="Hibbett D.S."/>
            <person name="Nagy L.G."/>
        </authorList>
    </citation>
    <scope>NUCLEOTIDE SEQUENCE [LARGE SCALE GENOMIC DNA]</scope>
    <source>
        <strain evidence="2 3">CBS 962.96</strain>
    </source>
</reference>
<feature type="compositionally biased region" description="Low complexity" evidence="1">
    <location>
        <begin position="113"/>
        <end position="125"/>
    </location>
</feature>
<feature type="compositionally biased region" description="Polar residues" evidence="1">
    <location>
        <begin position="140"/>
        <end position="153"/>
    </location>
</feature>
<feature type="region of interest" description="Disordered" evidence="1">
    <location>
        <begin position="109"/>
        <end position="159"/>
    </location>
</feature>